<dbReference type="RefSeq" id="WP_126811755.1">
    <property type="nucleotide sequence ID" value="NZ_NGKC01000001.1"/>
</dbReference>
<dbReference type="InterPro" id="IPR026030">
    <property type="entry name" value="Pur-cyt_permease_Fcy2/21/22"/>
</dbReference>
<evidence type="ECO:0000256" key="8">
    <source>
        <dbReference type="SAM" id="Phobius"/>
    </source>
</evidence>
<dbReference type="Pfam" id="PF02133">
    <property type="entry name" value="Transp_cyt_pur"/>
    <property type="match status" value="1"/>
</dbReference>
<evidence type="ECO:0000256" key="4">
    <source>
        <dbReference type="ARBA" id="ARBA00022692"/>
    </source>
</evidence>
<dbReference type="Proteomes" id="UP000286773">
    <property type="component" value="Unassembled WGS sequence"/>
</dbReference>
<sequence length="452" mass="48531">MAETGIYVPDSERTGTTKGLFFIWFANNIGILGIVMGAMITSFGLNLVQSLVAACVAALSFAIVGVIGMIGHRTGVTTFILSRAAFGIKGNIIPNFVAWLNLVGWLCVNVVTGTLIISAVFKNIIGQEGSIITIISLAIFTSLVLLSGTIKPDKLEKVQTWLTYVFGGLTLLILILLVRDVDWQGVLAIPQGSWTYGFLPAVSIIAAGTGINWAIAGADYGAYQRKDIQSSKVFLSTTFGAFIPLFLILFAGILVGTVSPDLSSSANPMTVIQDALPSWISTIYLITAVGGIIPQCIVSLQSAKMNLDALNINVSEKNSLIFHGVLMVGLPLYVLFFSTSFLDTFQLFLGLLGILLASWSAVFLIDYVLNRKHQGYDTDLMTIDGPNKVRMPAVASWFVGVLVGFLFTNTGFFDGPFAKGVFRDNSLGVLIAMLVSGVLMVVLNGLSRRENK</sequence>
<feature type="transmembrane region" description="Helical" evidence="8">
    <location>
        <begin position="161"/>
        <end position="178"/>
    </location>
</feature>
<dbReference type="AlphaFoldDB" id="A0A430B310"/>
<protein>
    <submittedName>
        <fullName evidence="9">Allantoin permease</fullName>
    </submittedName>
</protein>
<evidence type="ECO:0000256" key="6">
    <source>
        <dbReference type="ARBA" id="ARBA00023136"/>
    </source>
</evidence>
<comment type="caution">
    <text evidence="9">The sequence shown here is derived from an EMBL/GenBank/DDBJ whole genome shotgun (WGS) entry which is preliminary data.</text>
</comment>
<feature type="transmembrane region" description="Helical" evidence="8">
    <location>
        <begin position="92"/>
        <end position="117"/>
    </location>
</feature>
<evidence type="ECO:0000256" key="1">
    <source>
        <dbReference type="ARBA" id="ARBA00004141"/>
    </source>
</evidence>
<feature type="transmembrane region" description="Helical" evidence="8">
    <location>
        <begin position="21"/>
        <end position="45"/>
    </location>
</feature>
<feature type="transmembrane region" description="Helical" evidence="8">
    <location>
        <begin position="389"/>
        <end position="407"/>
    </location>
</feature>
<feature type="transmembrane region" description="Helical" evidence="8">
    <location>
        <begin position="129"/>
        <end position="149"/>
    </location>
</feature>
<accession>A0A430B310</accession>
<keyword evidence="3 7" id="KW-0813">Transport</keyword>
<reference evidence="9 10" key="1">
    <citation type="submission" date="2017-05" db="EMBL/GenBank/DDBJ databases">
        <title>Vagococcus spp. assemblies.</title>
        <authorList>
            <person name="Gulvik C.A."/>
        </authorList>
    </citation>
    <scope>NUCLEOTIDE SEQUENCE [LARGE SCALE GENOMIC DNA]</scope>
    <source>
        <strain evidence="9 10">LMG 24798</strain>
    </source>
</reference>
<organism evidence="9 10">
    <name type="scientific">Vagococcus acidifermentans</name>
    <dbReference type="NCBI Taxonomy" id="564710"/>
    <lineage>
        <taxon>Bacteria</taxon>
        <taxon>Bacillati</taxon>
        <taxon>Bacillota</taxon>
        <taxon>Bacilli</taxon>
        <taxon>Lactobacillales</taxon>
        <taxon>Enterococcaceae</taxon>
        <taxon>Vagococcus</taxon>
    </lineage>
</organism>
<feature type="transmembrane region" description="Helical" evidence="8">
    <location>
        <begin position="427"/>
        <end position="446"/>
    </location>
</feature>
<comment type="similarity">
    <text evidence="2 7">Belongs to the purine-cytosine permease (2.A.39) family.</text>
</comment>
<dbReference type="PIRSF" id="PIRSF002744">
    <property type="entry name" value="Pur-cyt_permease"/>
    <property type="match status" value="1"/>
</dbReference>
<keyword evidence="6 7" id="KW-0472">Membrane</keyword>
<gene>
    <name evidence="9" type="ORF">CBF27_01725</name>
</gene>
<evidence type="ECO:0000256" key="7">
    <source>
        <dbReference type="PIRNR" id="PIRNR002744"/>
    </source>
</evidence>
<feature type="transmembrane region" description="Helical" evidence="8">
    <location>
        <begin position="347"/>
        <end position="369"/>
    </location>
</feature>
<dbReference type="InterPro" id="IPR001248">
    <property type="entry name" value="Pur-cyt_permease"/>
</dbReference>
<evidence type="ECO:0000313" key="10">
    <source>
        <dbReference type="Proteomes" id="UP000286773"/>
    </source>
</evidence>
<feature type="transmembrane region" description="Helical" evidence="8">
    <location>
        <begin position="320"/>
        <end position="341"/>
    </location>
</feature>
<keyword evidence="4 8" id="KW-0812">Transmembrane</keyword>
<dbReference type="EMBL" id="NGKC01000001">
    <property type="protein sequence ID" value="RSU14720.1"/>
    <property type="molecule type" value="Genomic_DNA"/>
</dbReference>
<feature type="transmembrane region" description="Helical" evidence="8">
    <location>
        <begin position="51"/>
        <end position="71"/>
    </location>
</feature>
<feature type="transmembrane region" description="Helical" evidence="8">
    <location>
        <begin position="198"/>
        <end position="221"/>
    </location>
</feature>
<feature type="transmembrane region" description="Helical" evidence="8">
    <location>
        <begin position="233"/>
        <end position="258"/>
    </location>
</feature>
<dbReference type="PANTHER" id="PTHR31806:SF1">
    <property type="entry name" value="PURINE-CYTOSINE PERMEASE FCY2-RELATED"/>
    <property type="match status" value="1"/>
</dbReference>
<evidence type="ECO:0000256" key="5">
    <source>
        <dbReference type="ARBA" id="ARBA00022989"/>
    </source>
</evidence>
<keyword evidence="5 8" id="KW-1133">Transmembrane helix</keyword>
<keyword evidence="10" id="KW-1185">Reference proteome</keyword>
<proteinExistence type="inferred from homology"/>
<evidence type="ECO:0000256" key="2">
    <source>
        <dbReference type="ARBA" id="ARBA00008974"/>
    </source>
</evidence>
<dbReference type="GO" id="GO:0022857">
    <property type="term" value="F:transmembrane transporter activity"/>
    <property type="evidence" value="ECO:0007669"/>
    <property type="project" value="InterPro"/>
</dbReference>
<dbReference type="PANTHER" id="PTHR31806">
    <property type="entry name" value="PURINE-CYTOSINE PERMEASE FCY2-RELATED"/>
    <property type="match status" value="1"/>
</dbReference>
<feature type="transmembrane region" description="Helical" evidence="8">
    <location>
        <begin position="278"/>
        <end position="300"/>
    </location>
</feature>
<comment type="subcellular location">
    <subcellularLocation>
        <location evidence="1">Membrane</location>
        <topology evidence="1">Multi-pass membrane protein</topology>
    </subcellularLocation>
</comment>
<name>A0A430B310_9ENTE</name>
<dbReference type="OrthoDB" id="9809167at2"/>
<evidence type="ECO:0000256" key="3">
    <source>
        <dbReference type="ARBA" id="ARBA00022448"/>
    </source>
</evidence>
<dbReference type="GO" id="GO:0005886">
    <property type="term" value="C:plasma membrane"/>
    <property type="evidence" value="ECO:0007669"/>
    <property type="project" value="TreeGrafter"/>
</dbReference>
<dbReference type="Gene3D" id="1.10.4160.10">
    <property type="entry name" value="Hydantoin permease"/>
    <property type="match status" value="1"/>
</dbReference>
<evidence type="ECO:0000313" key="9">
    <source>
        <dbReference type="EMBL" id="RSU14720.1"/>
    </source>
</evidence>